<evidence type="ECO:0000256" key="7">
    <source>
        <dbReference type="ARBA" id="ARBA00023014"/>
    </source>
</evidence>
<evidence type="ECO:0000313" key="13">
    <source>
        <dbReference type="Proteomes" id="UP000824161"/>
    </source>
</evidence>
<evidence type="ECO:0000313" key="12">
    <source>
        <dbReference type="EMBL" id="HIT97820.1"/>
    </source>
</evidence>
<dbReference type="SUPFAM" id="SSF48150">
    <property type="entry name" value="DNA-glycosylase"/>
    <property type="match status" value="1"/>
</dbReference>
<dbReference type="GO" id="GO:0006285">
    <property type="term" value="P:base-excision repair, AP site formation"/>
    <property type="evidence" value="ECO:0007669"/>
    <property type="project" value="TreeGrafter"/>
</dbReference>
<evidence type="ECO:0000256" key="9">
    <source>
        <dbReference type="ARBA" id="ARBA00023295"/>
    </source>
</evidence>
<dbReference type="InterPro" id="IPR004036">
    <property type="entry name" value="Endonuclease-III-like_CS2"/>
</dbReference>
<dbReference type="InterPro" id="IPR011257">
    <property type="entry name" value="DNA_glycosylase"/>
</dbReference>
<evidence type="ECO:0000256" key="2">
    <source>
        <dbReference type="ARBA" id="ARBA00022485"/>
    </source>
</evidence>
<comment type="caution">
    <text evidence="12">The sequence shown here is derived from an EMBL/GenBank/DDBJ whole genome shotgun (WGS) entry which is preliminary data.</text>
</comment>
<evidence type="ECO:0000256" key="4">
    <source>
        <dbReference type="ARBA" id="ARBA00022763"/>
    </source>
</evidence>
<keyword evidence="9 10" id="KW-0326">Glycosidase</keyword>
<dbReference type="GO" id="GO:0046872">
    <property type="term" value="F:metal ion binding"/>
    <property type="evidence" value="ECO:0007669"/>
    <property type="project" value="UniProtKB-KW"/>
</dbReference>
<evidence type="ECO:0000256" key="1">
    <source>
        <dbReference type="ARBA" id="ARBA00008343"/>
    </source>
</evidence>
<reference evidence="12" key="1">
    <citation type="submission" date="2020-10" db="EMBL/GenBank/DDBJ databases">
        <authorList>
            <person name="Gilroy R."/>
        </authorList>
    </citation>
    <scope>NUCLEOTIDE SEQUENCE</scope>
    <source>
        <strain evidence="12">1383</strain>
    </source>
</reference>
<dbReference type="SMART" id="SM00478">
    <property type="entry name" value="ENDO3c"/>
    <property type="match status" value="1"/>
</dbReference>
<keyword evidence="3" id="KW-0479">Metal-binding</keyword>
<reference evidence="12" key="2">
    <citation type="journal article" date="2021" name="PeerJ">
        <title>Extensive microbial diversity within the chicken gut microbiome revealed by metagenomics and culture.</title>
        <authorList>
            <person name="Gilroy R."/>
            <person name="Ravi A."/>
            <person name="Getino M."/>
            <person name="Pursley I."/>
            <person name="Horton D.L."/>
            <person name="Alikhan N.F."/>
            <person name="Baker D."/>
            <person name="Gharbi K."/>
            <person name="Hall N."/>
            <person name="Watson M."/>
            <person name="Adriaenssens E.M."/>
            <person name="Foster-Nyarko E."/>
            <person name="Jarju S."/>
            <person name="Secka A."/>
            <person name="Antonio M."/>
            <person name="Oren A."/>
            <person name="Chaudhuri R.R."/>
            <person name="La Ragione R."/>
            <person name="Hildebrand F."/>
            <person name="Pallen M.J."/>
        </authorList>
    </citation>
    <scope>NUCLEOTIDE SEQUENCE</scope>
    <source>
        <strain evidence="12">1383</strain>
    </source>
</reference>
<proteinExistence type="inferred from homology"/>
<evidence type="ECO:0000256" key="6">
    <source>
        <dbReference type="ARBA" id="ARBA00023004"/>
    </source>
</evidence>
<name>A0A9D1KU99_9FLAO</name>
<dbReference type="AlphaFoldDB" id="A0A9D1KU99"/>
<dbReference type="Proteomes" id="UP000824161">
    <property type="component" value="Unassembled WGS sequence"/>
</dbReference>
<dbReference type="EMBL" id="DVLY01000075">
    <property type="protein sequence ID" value="HIT97820.1"/>
    <property type="molecule type" value="Genomic_DNA"/>
</dbReference>
<dbReference type="InterPro" id="IPR023170">
    <property type="entry name" value="HhH_base_excis_C"/>
</dbReference>
<sequence length="210" mass="23664">MTLREKVDFLIRTLDTLYPDPQIPLRYSDPFTFLVAVMLSAQTTDKRVNEVTPALFAAASAPEQMASLPVERIVSLIHPVGLAPTKGRNLQAMSRILVERYGGEVPRTFEELEALPGVGHKTASVIMSQAFGVPAFPVDTHIHRLMHRWGLSSGKNVEQTERDAKRLFPQHLWTRLHLQIIYYGREYSPARGATLERDVITARLNPRALL</sequence>
<dbReference type="Pfam" id="PF00730">
    <property type="entry name" value="HhH-GPD"/>
    <property type="match status" value="1"/>
</dbReference>
<dbReference type="Pfam" id="PF00633">
    <property type="entry name" value="HHH"/>
    <property type="match status" value="1"/>
</dbReference>
<dbReference type="GO" id="GO:0140078">
    <property type="term" value="F:class I DNA-(apurinic or apyrimidinic site) endonuclease activity"/>
    <property type="evidence" value="ECO:0007669"/>
    <property type="project" value="UniProtKB-EC"/>
</dbReference>
<keyword evidence="2" id="KW-0004">4Fe-4S</keyword>
<keyword evidence="5 10" id="KW-0378">Hydrolase</keyword>
<dbReference type="HAMAP" id="MF_00942">
    <property type="entry name" value="Nth"/>
    <property type="match status" value="1"/>
</dbReference>
<comment type="function">
    <text evidence="10">DNA repair enzyme that has both DNA N-glycosylase activity and AP-lyase activity. The DNA N-glycosylase activity releases various damaged pyrimidines from DNA by cleaving the N-glycosidic bond, leaving an AP (apurinic/apyrimidinic) site. The AP-lyase activity cleaves the phosphodiester bond 3' to the AP site by a beta-elimination, leaving a 3'-terminal unsaturated sugar and a product with a terminal 5'-phosphate.</text>
</comment>
<accession>A0A9D1KU99</accession>
<evidence type="ECO:0000256" key="3">
    <source>
        <dbReference type="ARBA" id="ARBA00022723"/>
    </source>
</evidence>
<dbReference type="EC" id="4.2.99.18" evidence="10"/>
<keyword evidence="6" id="KW-0408">Iron</keyword>
<keyword evidence="8 10" id="KW-0234">DNA repair</keyword>
<dbReference type="Gene3D" id="1.10.1670.10">
    <property type="entry name" value="Helix-hairpin-Helix base-excision DNA repair enzymes (C-terminal)"/>
    <property type="match status" value="1"/>
</dbReference>
<dbReference type="InterPro" id="IPR003265">
    <property type="entry name" value="HhH-GPD_domain"/>
</dbReference>
<dbReference type="Gene3D" id="1.10.340.30">
    <property type="entry name" value="Hypothetical protein, domain 2"/>
    <property type="match status" value="1"/>
</dbReference>
<dbReference type="FunFam" id="1.10.340.30:FF:000001">
    <property type="entry name" value="Endonuclease III"/>
    <property type="match status" value="1"/>
</dbReference>
<keyword evidence="10" id="KW-0238">DNA-binding</keyword>
<evidence type="ECO:0000256" key="8">
    <source>
        <dbReference type="ARBA" id="ARBA00023204"/>
    </source>
</evidence>
<dbReference type="GO" id="GO:0051539">
    <property type="term" value="F:4 iron, 4 sulfur cluster binding"/>
    <property type="evidence" value="ECO:0007669"/>
    <property type="project" value="UniProtKB-KW"/>
</dbReference>
<dbReference type="GO" id="GO:0003677">
    <property type="term" value="F:DNA binding"/>
    <property type="evidence" value="ECO:0007669"/>
    <property type="project" value="UniProtKB-UniRule"/>
</dbReference>
<dbReference type="InterPro" id="IPR005759">
    <property type="entry name" value="Nth"/>
</dbReference>
<comment type="catalytic activity">
    <reaction evidence="10">
        <text>2'-deoxyribonucleotide-(2'-deoxyribose 5'-phosphate)-2'-deoxyribonucleotide-DNA = a 3'-end 2'-deoxyribonucleotide-(2,3-dehydro-2,3-deoxyribose 5'-phosphate)-DNA + a 5'-end 5'-phospho-2'-deoxyribonucleoside-DNA + H(+)</text>
        <dbReference type="Rhea" id="RHEA:66592"/>
        <dbReference type="Rhea" id="RHEA-COMP:13180"/>
        <dbReference type="Rhea" id="RHEA-COMP:16897"/>
        <dbReference type="Rhea" id="RHEA-COMP:17067"/>
        <dbReference type="ChEBI" id="CHEBI:15378"/>
        <dbReference type="ChEBI" id="CHEBI:136412"/>
        <dbReference type="ChEBI" id="CHEBI:157695"/>
        <dbReference type="ChEBI" id="CHEBI:167181"/>
        <dbReference type="EC" id="4.2.99.18"/>
    </reaction>
</comment>
<gene>
    <name evidence="10 12" type="primary">nth</name>
    <name evidence="12" type="ORF">IAC44_03180</name>
</gene>
<dbReference type="PANTHER" id="PTHR10359">
    <property type="entry name" value="A/G-SPECIFIC ADENINE GLYCOSYLASE/ENDONUCLEASE III"/>
    <property type="match status" value="1"/>
</dbReference>
<evidence type="ECO:0000256" key="10">
    <source>
        <dbReference type="HAMAP-Rule" id="MF_00942"/>
    </source>
</evidence>
<dbReference type="GO" id="GO:0019104">
    <property type="term" value="F:DNA N-glycosylase activity"/>
    <property type="evidence" value="ECO:0007669"/>
    <property type="project" value="UniProtKB-UniRule"/>
</dbReference>
<dbReference type="CDD" id="cd00056">
    <property type="entry name" value="ENDO3c"/>
    <property type="match status" value="1"/>
</dbReference>
<feature type="domain" description="HhH-GPD" evidence="11">
    <location>
        <begin position="39"/>
        <end position="186"/>
    </location>
</feature>
<dbReference type="PROSITE" id="PS01155">
    <property type="entry name" value="ENDONUCLEASE_III_2"/>
    <property type="match status" value="1"/>
</dbReference>
<dbReference type="PIRSF" id="PIRSF001435">
    <property type="entry name" value="Nth"/>
    <property type="match status" value="1"/>
</dbReference>
<keyword evidence="12" id="KW-0540">Nuclease</keyword>
<evidence type="ECO:0000256" key="5">
    <source>
        <dbReference type="ARBA" id="ARBA00022801"/>
    </source>
</evidence>
<keyword evidence="4 10" id="KW-0227">DNA damage</keyword>
<dbReference type="PANTHER" id="PTHR10359:SF18">
    <property type="entry name" value="ENDONUCLEASE III"/>
    <property type="match status" value="1"/>
</dbReference>
<evidence type="ECO:0000259" key="11">
    <source>
        <dbReference type="SMART" id="SM00478"/>
    </source>
</evidence>
<organism evidence="12 13">
    <name type="scientific">Candidatus Merdimorpha stercoravium</name>
    <dbReference type="NCBI Taxonomy" id="2840863"/>
    <lineage>
        <taxon>Bacteria</taxon>
        <taxon>Pseudomonadati</taxon>
        <taxon>Bacteroidota</taxon>
        <taxon>Flavobacteriia</taxon>
        <taxon>Flavobacteriales</taxon>
        <taxon>Candidatus Merdimorpha</taxon>
    </lineage>
</organism>
<comment type="cofactor">
    <cofactor evidence="10">
        <name>[4Fe-4S] cluster</name>
        <dbReference type="ChEBI" id="CHEBI:49883"/>
    </cofactor>
    <text evidence="10">Binds 1 [4Fe-4S] cluster.</text>
</comment>
<comment type="similarity">
    <text evidence="1 10">Belongs to the Nth/MutY family.</text>
</comment>
<keyword evidence="10" id="KW-0456">Lyase</keyword>
<protein>
    <recommendedName>
        <fullName evidence="10">Endonuclease III</fullName>
        <ecNumber evidence="10">4.2.99.18</ecNumber>
    </recommendedName>
    <alternativeName>
        <fullName evidence="10">DNA-(apurinic or apyrimidinic site) lyase</fullName>
    </alternativeName>
</protein>
<keyword evidence="7" id="KW-0411">Iron-sulfur</keyword>
<keyword evidence="12" id="KW-0255">Endonuclease</keyword>
<dbReference type="InterPro" id="IPR000445">
    <property type="entry name" value="HhH_motif"/>
</dbReference>
<comment type="caution">
    <text evidence="10">Lacks conserved residue(s) required for the propagation of feature annotation.</text>
</comment>
<dbReference type="NCBIfam" id="TIGR01083">
    <property type="entry name" value="nth"/>
    <property type="match status" value="1"/>
</dbReference>